<reference evidence="4 5" key="1">
    <citation type="submission" date="2023-10" db="EMBL/GenBank/DDBJ databases">
        <title>Noviherbaspirillum sp. CPCC 100848 genome assembly.</title>
        <authorList>
            <person name="Li X.Y."/>
            <person name="Fang X.M."/>
        </authorList>
    </citation>
    <scope>NUCLEOTIDE SEQUENCE [LARGE SCALE GENOMIC DNA]</scope>
    <source>
        <strain evidence="4 5">CPCC 100848</strain>
    </source>
</reference>
<dbReference type="InterPro" id="IPR052155">
    <property type="entry name" value="Biofilm_reg_signaling"/>
</dbReference>
<dbReference type="Pfam" id="PF00563">
    <property type="entry name" value="EAL"/>
    <property type="match status" value="1"/>
</dbReference>
<keyword evidence="1" id="KW-1133">Transmembrane helix</keyword>
<dbReference type="CDD" id="cd12914">
    <property type="entry name" value="PDC1_DGC_like"/>
    <property type="match status" value="1"/>
</dbReference>
<name>A0ABU6J892_9BURK</name>
<evidence type="ECO:0000259" key="3">
    <source>
        <dbReference type="PROSITE" id="PS50887"/>
    </source>
</evidence>
<dbReference type="InterPro" id="IPR029787">
    <property type="entry name" value="Nucleotide_cyclase"/>
</dbReference>
<evidence type="ECO:0000313" key="4">
    <source>
        <dbReference type="EMBL" id="MEC4719872.1"/>
    </source>
</evidence>
<protein>
    <submittedName>
        <fullName evidence="4">EAL domain-containing protein</fullName>
    </submittedName>
</protein>
<dbReference type="Gene3D" id="3.30.70.270">
    <property type="match status" value="1"/>
</dbReference>
<dbReference type="InterPro" id="IPR000014">
    <property type="entry name" value="PAS"/>
</dbReference>
<dbReference type="CDD" id="cd01949">
    <property type="entry name" value="GGDEF"/>
    <property type="match status" value="1"/>
</dbReference>
<comment type="caution">
    <text evidence="4">The sequence shown here is derived from an EMBL/GenBank/DDBJ whole genome shotgun (WGS) entry which is preliminary data.</text>
</comment>
<dbReference type="Gene3D" id="3.30.450.20">
    <property type="entry name" value="PAS domain"/>
    <property type="match status" value="3"/>
</dbReference>
<dbReference type="CDD" id="cd01948">
    <property type="entry name" value="EAL"/>
    <property type="match status" value="1"/>
</dbReference>
<dbReference type="InterPro" id="IPR043128">
    <property type="entry name" value="Rev_trsase/Diguanyl_cyclase"/>
</dbReference>
<dbReference type="Proteomes" id="UP001352263">
    <property type="component" value="Unassembled WGS sequence"/>
</dbReference>
<dbReference type="InterPro" id="IPR000160">
    <property type="entry name" value="GGDEF_dom"/>
</dbReference>
<dbReference type="InterPro" id="IPR001633">
    <property type="entry name" value="EAL_dom"/>
</dbReference>
<keyword evidence="5" id="KW-1185">Reference proteome</keyword>
<dbReference type="CDD" id="cd12915">
    <property type="entry name" value="PDC2_DGC_like"/>
    <property type="match status" value="1"/>
</dbReference>
<dbReference type="PROSITE" id="PS50887">
    <property type="entry name" value="GGDEF"/>
    <property type="match status" value="1"/>
</dbReference>
<keyword evidence="1" id="KW-0472">Membrane</keyword>
<sequence>METENKTDEVRSALTQFRFLKGSLWLIIGWPAACMLVAAAVWMLSLSRLETEQDRSRAQAFRDARSLANSYAEQLSRSADQLDQITLTLAYYWKKSNGTLRLEDQASQGLYPSTNNFSLGIVDKHGKVLTGLLKRSANVDLSDRTYFRAHRDGKVSGLQITRIDHGRIVGKPIVIFSRALTDSQGRFDGIVYAGVAPEFLASFYEKASEGSNDVLAVLNDKGDIIAMKTGKNIRQYSRLSTSPAVFQRSQGVHVAPAERFLDRRSRIVAWQKLEKYAFVSVVAMAEEDVYATYEALRRDYMSLAAGGVFLLALIGIVGSIFIGRLAWRKHQTAIITDTYRLATEGAQEGFFMARALYGSDRQITDFVVENCNERGAQMLGLDKEQLLEVRFSRLYSGKMQDRVMQVYRDAMHKGFHQDEFRMQVNGGHFWVHRRLVRSGDGIAITMRDITQGKEHERTLSDLANRDALTQLPNRYWLSQHLPRLLEEAGRQQASLAVLYLDLDNFKDVNNSMGHSAGDDILKQAGQRMLSVLRTGDHVVRLGGDEFTIVLGQAQTRQDAADVAARILSLLSVPFRVTGGFEYTMQASVGASLFPQDGKTMEALLKHADTAMYVAKNNGKGHCAFYTPEQTERIVNRIGAEHALRHAIDNREFLLHYQPRVNAATGELTSMEALVRWAHPLRGMVSPGEFIPLAEETGLIVQIGEIVIDQACAQIAAWQNQQLQAVPVSVNVSPKQFAHADLKSVLMSSLARHGVAPELLELEITESCMLQDSQKVAQDIDAIKSCGIRVAVDDFGTGYSSLAQLQRLDLDVLKVDQAFTRELANGETGEAFFMTIVSMAHILGMHVVAEGVETTEQLQVLQALGCNEVQGYLISRPVPAGEATHFLVRRKLFRHLQYEEPAGTPAQLS</sequence>
<dbReference type="PROSITE" id="PS50883">
    <property type="entry name" value="EAL"/>
    <property type="match status" value="1"/>
</dbReference>
<dbReference type="SMART" id="SM00052">
    <property type="entry name" value="EAL"/>
    <property type="match status" value="1"/>
</dbReference>
<dbReference type="InterPro" id="IPR013656">
    <property type="entry name" value="PAS_4"/>
</dbReference>
<proteinExistence type="predicted"/>
<dbReference type="CDD" id="cd00130">
    <property type="entry name" value="PAS"/>
    <property type="match status" value="1"/>
</dbReference>
<feature type="domain" description="GGDEF" evidence="3">
    <location>
        <begin position="493"/>
        <end position="627"/>
    </location>
</feature>
<dbReference type="Gene3D" id="3.20.20.450">
    <property type="entry name" value="EAL domain"/>
    <property type="match status" value="1"/>
</dbReference>
<dbReference type="PANTHER" id="PTHR44757:SF2">
    <property type="entry name" value="BIOFILM ARCHITECTURE MAINTENANCE PROTEIN MBAA"/>
    <property type="match status" value="1"/>
</dbReference>
<dbReference type="SUPFAM" id="SSF55785">
    <property type="entry name" value="PYP-like sensor domain (PAS domain)"/>
    <property type="match status" value="1"/>
</dbReference>
<feature type="transmembrane region" description="Helical" evidence="1">
    <location>
        <begin position="303"/>
        <end position="327"/>
    </location>
</feature>
<feature type="transmembrane region" description="Helical" evidence="1">
    <location>
        <begin position="24"/>
        <end position="46"/>
    </location>
</feature>
<evidence type="ECO:0000259" key="2">
    <source>
        <dbReference type="PROSITE" id="PS50883"/>
    </source>
</evidence>
<evidence type="ECO:0000313" key="5">
    <source>
        <dbReference type="Proteomes" id="UP001352263"/>
    </source>
</evidence>
<dbReference type="InterPro" id="IPR035919">
    <property type="entry name" value="EAL_sf"/>
</dbReference>
<dbReference type="Pfam" id="PF08448">
    <property type="entry name" value="PAS_4"/>
    <property type="match status" value="1"/>
</dbReference>
<dbReference type="SUPFAM" id="SSF141868">
    <property type="entry name" value="EAL domain-like"/>
    <property type="match status" value="1"/>
</dbReference>
<dbReference type="InterPro" id="IPR035965">
    <property type="entry name" value="PAS-like_dom_sf"/>
</dbReference>
<gene>
    <name evidence="4" type="ORF">RY831_11980</name>
</gene>
<dbReference type="SUPFAM" id="SSF55073">
    <property type="entry name" value="Nucleotide cyclase"/>
    <property type="match status" value="1"/>
</dbReference>
<dbReference type="NCBIfam" id="TIGR00254">
    <property type="entry name" value="GGDEF"/>
    <property type="match status" value="1"/>
</dbReference>
<dbReference type="Pfam" id="PF00990">
    <property type="entry name" value="GGDEF"/>
    <property type="match status" value="1"/>
</dbReference>
<accession>A0ABU6J892</accession>
<dbReference type="RefSeq" id="WP_326506582.1">
    <property type="nucleotide sequence ID" value="NZ_JAWIIV010000008.1"/>
</dbReference>
<evidence type="ECO:0000256" key="1">
    <source>
        <dbReference type="SAM" id="Phobius"/>
    </source>
</evidence>
<dbReference type="SMART" id="SM00267">
    <property type="entry name" value="GGDEF"/>
    <property type="match status" value="1"/>
</dbReference>
<feature type="domain" description="EAL" evidence="2">
    <location>
        <begin position="636"/>
        <end position="890"/>
    </location>
</feature>
<keyword evidence="1" id="KW-0812">Transmembrane</keyword>
<organism evidence="4 5">
    <name type="scientific">Noviherbaspirillum album</name>
    <dbReference type="NCBI Taxonomy" id="3080276"/>
    <lineage>
        <taxon>Bacteria</taxon>
        <taxon>Pseudomonadati</taxon>
        <taxon>Pseudomonadota</taxon>
        <taxon>Betaproteobacteria</taxon>
        <taxon>Burkholderiales</taxon>
        <taxon>Oxalobacteraceae</taxon>
        <taxon>Noviherbaspirillum</taxon>
    </lineage>
</organism>
<dbReference type="EMBL" id="JAWIIV010000008">
    <property type="protein sequence ID" value="MEC4719872.1"/>
    <property type="molecule type" value="Genomic_DNA"/>
</dbReference>
<dbReference type="PANTHER" id="PTHR44757">
    <property type="entry name" value="DIGUANYLATE CYCLASE DGCP"/>
    <property type="match status" value="1"/>
</dbReference>